<name>A0AAD5Y0A5_9FUNG</name>
<sequence>MQLDVSRSCQIYRKALKIIRYYPLKVHRFKLAYNTREIIEAYKNETDENFLNELFKRGERDLKVLNAFSLLKNDKDLFKLMKELALFNPNSEHKGWLPTFKGNATVMKSRNR</sequence>
<dbReference type="InterPro" id="IPR008011">
    <property type="entry name" value="Complex1_LYR_dom"/>
</dbReference>
<proteinExistence type="predicted"/>
<dbReference type="EMBL" id="JADGJW010000226">
    <property type="protein sequence ID" value="KAJ3221510.1"/>
    <property type="molecule type" value="Genomic_DNA"/>
</dbReference>
<evidence type="ECO:0000259" key="1">
    <source>
        <dbReference type="Pfam" id="PF05347"/>
    </source>
</evidence>
<organism evidence="2 3">
    <name type="scientific">Clydaea vesicula</name>
    <dbReference type="NCBI Taxonomy" id="447962"/>
    <lineage>
        <taxon>Eukaryota</taxon>
        <taxon>Fungi</taxon>
        <taxon>Fungi incertae sedis</taxon>
        <taxon>Chytridiomycota</taxon>
        <taxon>Chytridiomycota incertae sedis</taxon>
        <taxon>Chytridiomycetes</taxon>
        <taxon>Lobulomycetales</taxon>
        <taxon>Lobulomycetaceae</taxon>
        <taxon>Clydaea</taxon>
    </lineage>
</organism>
<reference evidence="2" key="1">
    <citation type="submission" date="2020-05" db="EMBL/GenBank/DDBJ databases">
        <title>Phylogenomic resolution of chytrid fungi.</title>
        <authorList>
            <person name="Stajich J.E."/>
            <person name="Amses K."/>
            <person name="Simmons R."/>
            <person name="Seto K."/>
            <person name="Myers J."/>
            <person name="Bonds A."/>
            <person name="Quandt C.A."/>
            <person name="Barry K."/>
            <person name="Liu P."/>
            <person name="Grigoriev I."/>
            <person name="Longcore J.E."/>
            <person name="James T.Y."/>
        </authorList>
    </citation>
    <scope>NUCLEOTIDE SEQUENCE</scope>
    <source>
        <strain evidence="2">JEL0476</strain>
    </source>
</reference>
<feature type="domain" description="Complex 1 LYR protein" evidence="1">
    <location>
        <begin position="9"/>
        <end position="64"/>
    </location>
</feature>
<dbReference type="Proteomes" id="UP001211065">
    <property type="component" value="Unassembled WGS sequence"/>
</dbReference>
<accession>A0AAD5Y0A5</accession>
<dbReference type="Pfam" id="PF05347">
    <property type="entry name" value="Complex1_LYR"/>
    <property type="match status" value="1"/>
</dbReference>
<gene>
    <name evidence="2" type="ORF">HK099_003455</name>
</gene>
<evidence type="ECO:0000313" key="3">
    <source>
        <dbReference type="Proteomes" id="UP001211065"/>
    </source>
</evidence>
<evidence type="ECO:0000313" key="2">
    <source>
        <dbReference type="EMBL" id="KAJ3221510.1"/>
    </source>
</evidence>
<keyword evidence="3" id="KW-1185">Reference proteome</keyword>
<dbReference type="AlphaFoldDB" id="A0AAD5Y0A5"/>
<comment type="caution">
    <text evidence="2">The sequence shown here is derived from an EMBL/GenBank/DDBJ whole genome shotgun (WGS) entry which is preliminary data.</text>
</comment>
<protein>
    <recommendedName>
        <fullName evidence="1">Complex 1 LYR protein domain-containing protein</fullName>
    </recommendedName>
</protein>